<accession>A0A0B1S2R4</accession>
<evidence type="ECO:0000256" key="3">
    <source>
        <dbReference type="ARBA" id="ARBA00023136"/>
    </source>
</evidence>
<gene>
    <name evidence="5" type="ORF">OESDEN_22224</name>
</gene>
<comment type="subcellular location">
    <subcellularLocation>
        <location evidence="1">Membrane</location>
    </subcellularLocation>
</comment>
<evidence type="ECO:0000256" key="2">
    <source>
        <dbReference type="ARBA" id="ARBA00022692"/>
    </source>
</evidence>
<dbReference type="OrthoDB" id="5859265at2759"/>
<keyword evidence="6" id="KW-1185">Reference proteome</keyword>
<keyword evidence="2 4" id="KW-0812">Transmembrane</keyword>
<dbReference type="SUPFAM" id="SSF103506">
    <property type="entry name" value="Mitochondrial carrier"/>
    <property type="match status" value="1"/>
</dbReference>
<evidence type="ECO:0000256" key="1">
    <source>
        <dbReference type="ARBA" id="ARBA00004370"/>
    </source>
</evidence>
<evidence type="ECO:0000313" key="6">
    <source>
        <dbReference type="Proteomes" id="UP000053660"/>
    </source>
</evidence>
<evidence type="ECO:0000256" key="4">
    <source>
        <dbReference type="SAM" id="Phobius"/>
    </source>
</evidence>
<name>A0A0B1S2R4_OESDE</name>
<evidence type="ECO:0000313" key="5">
    <source>
        <dbReference type="EMBL" id="KHJ78156.1"/>
    </source>
</evidence>
<organism evidence="5 6">
    <name type="scientific">Oesophagostomum dentatum</name>
    <name type="common">Nodular worm</name>
    <dbReference type="NCBI Taxonomy" id="61180"/>
    <lineage>
        <taxon>Eukaryota</taxon>
        <taxon>Metazoa</taxon>
        <taxon>Ecdysozoa</taxon>
        <taxon>Nematoda</taxon>
        <taxon>Chromadorea</taxon>
        <taxon>Rhabditida</taxon>
        <taxon>Rhabditina</taxon>
        <taxon>Rhabditomorpha</taxon>
        <taxon>Strongyloidea</taxon>
        <taxon>Strongylidae</taxon>
        <taxon>Oesophagostomum</taxon>
    </lineage>
</organism>
<sequence length="107" mass="11858">MTRTRMQSELTYRGIGKPLRITVAKVAYLAFIWTGLEKDERDKFCDSICMWCPAGSVAAVIITPLVVMKTHLQIRLGEDNAVWRAPTKHTVSEITEDGGCVTALFAG</sequence>
<keyword evidence="4" id="KW-1133">Transmembrane helix</keyword>
<dbReference type="Proteomes" id="UP000053660">
    <property type="component" value="Unassembled WGS sequence"/>
</dbReference>
<dbReference type="InterPro" id="IPR023395">
    <property type="entry name" value="MCP_dom_sf"/>
</dbReference>
<reference evidence="5 6" key="1">
    <citation type="submission" date="2014-03" db="EMBL/GenBank/DDBJ databases">
        <title>Draft genome of the hookworm Oesophagostomum dentatum.</title>
        <authorList>
            <person name="Mitreva M."/>
        </authorList>
    </citation>
    <scope>NUCLEOTIDE SEQUENCE [LARGE SCALE GENOMIC DNA]</scope>
    <source>
        <strain evidence="5 6">OD-Hann</strain>
    </source>
</reference>
<dbReference type="AlphaFoldDB" id="A0A0B1S2R4"/>
<protein>
    <submittedName>
        <fullName evidence="5">Uncharacterized protein</fullName>
    </submittedName>
</protein>
<dbReference type="EMBL" id="KN610053">
    <property type="protein sequence ID" value="KHJ78156.1"/>
    <property type="molecule type" value="Genomic_DNA"/>
</dbReference>
<feature type="transmembrane region" description="Helical" evidence="4">
    <location>
        <begin position="48"/>
        <end position="67"/>
    </location>
</feature>
<proteinExistence type="predicted"/>
<keyword evidence="3 4" id="KW-0472">Membrane</keyword>
<dbReference type="GO" id="GO:0016020">
    <property type="term" value="C:membrane"/>
    <property type="evidence" value="ECO:0007669"/>
    <property type="project" value="UniProtKB-SubCell"/>
</dbReference>